<evidence type="ECO:0000256" key="2">
    <source>
        <dbReference type="ARBA" id="ARBA00022989"/>
    </source>
</evidence>
<proteinExistence type="predicted"/>
<dbReference type="InterPro" id="IPR058352">
    <property type="entry name" value="DUF8039"/>
</dbReference>
<dbReference type="AlphaFoldDB" id="A0A445G9M1"/>
<protein>
    <submittedName>
        <fullName evidence="8">WAT1-related protein</fullName>
    </submittedName>
</protein>
<gene>
    <name evidence="8" type="ORF">D0Y65_046513</name>
</gene>
<dbReference type="InterPro" id="IPR038765">
    <property type="entry name" value="Papain-like_cys_pep_sf"/>
</dbReference>
<reference evidence="8 9" key="1">
    <citation type="submission" date="2018-09" db="EMBL/GenBank/DDBJ databases">
        <title>A high-quality reference genome of wild soybean provides a powerful tool to mine soybean genomes.</title>
        <authorList>
            <person name="Xie M."/>
            <person name="Chung C.Y.L."/>
            <person name="Li M.-W."/>
            <person name="Wong F.-L."/>
            <person name="Chan T.-F."/>
            <person name="Lam H.-M."/>
        </authorList>
    </citation>
    <scope>NUCLEOTIDE SEQUENCE [LARGE SCALE GENOMIC DNA]</scope>
    <source>
        <strain evidence="9">cv. W05</strain>
        <tissue evidence="8">Hypocotyl of etiolated seedlings</tissue>
    </source>
</reference>
<feature type="transmembrane region" description="Helical" evidence="6">
    <location>
        <begin position="547"/>
        <end position="567"/>
    </location>
</feature>
<evidence type="ECO:0000256" key="3">
    <source>
        <dbReference type="ARBA" id="ARBA00023136"/>
    </source>
</evidence>
<dbReference type="EMBL" id="QZWG01000017">
    <property type="protein sequence ID" value="RZB57887.1"/>
    <property type="molecule type" value="Genomic_DNA"/>
</dbReference>
<organism evidence="8 9">
    <name type="scientific">Glycine soja</name>
    <name type="common">Wild soybean</name>
    <dbReference type="NCBI Taxonomy" id="3848"/>
    <lineage>
        <taxon>Eukaryota</taxon>
        <taxon>Viridiplantae</taxon>
        <taxon>Streptophyta</taxon>
        <taxon>Embryophyta</taxon>
        <taxon>Tracheophyta</taxon>
        <taxon>Spermatophyta</taxon>
        <taxon>Magnoliopsida</taxon>
        <taxon>eudicotyledons</taxon>
        <taxon>Gunneridae</taxon>
        <taxon>Pentapetalae</taxon>
        <taxon>rosids</taxon>
        <taxon>fabids</taxon>
        <taxon>Fabales</taxon>
        <taxon>Fabaceae</taxon>
        <taxon>Papilionoideae</taxon>
        <taxon>50 kb inversion clade</taxon>
        <taxon>NPAAA clade</taxon>
        <taxon>indigoferoid/millettioid clade</taxon>
        <taxon>Phaseoleae</taxon>
        <taxon>Glycine</taxon>
        <taxon>Glycine subgen. Soja</taxon>
    </lineage>
</organism>
<keyword evidence="2 6" id="KW-1133">Transmembrane helix</keyword>
<evidence type="ECO:0000256" key="4">
    <source>
        <dbReference type="SAM" id="Coils"/>
    </source>
</evidence>
<evidence type="ECO:0000256" key="5">
    <source>
        <dbReference type="SAM" id="MobiDB-lite"/>
    </source>
</evidence>
<sequence length="704" mass="78954">MNVEERSRIFAKIGEELATQLAQASKVASSRSNSLLEEESGRPKVPNISKRPIKGCVSSNYNPRTKLGYDTRLKEDMTGQIREELRTQIKEELRTQLEEENKRSLEIMTNALKEAIKKELPNKGSPELLQIQPDIQQVGARVSTQGSNVVTNVQASQEHHANAIPLMGLYVQLKDGTTRLVAMGKIMEGDSIIHTVAYADDVVRVSVETVIDPEAEVSYATSEIQYVKQVVDSFVAWPTHLVKVVLDEDPQSIPHNEDAHVPKSANEDADDPLRGLIKYIFDIYDNPLEINFDGSFLGIVDASASIFITYSDVSEIIAGDKSLNISVIQLWLIYSVKVSCMHSLSHSRWFVQRIDAANANNIFKDGLKNLTERAHWQLVVLCPRQHVVVWFCSLRRKPDMHIKDTINSVMTKLKTTLSPETKAVAPKWIEVKWFANDTPLDIDIITTIRKKWATFFLKTAITIVPPSLALQQLSEQMKCPQSLDGCLVELLVKIEIENIFLMSNRLLIFSFLRLVLSCAISNMLPTMTFVMAAIFRMEKLNVRKVRCQPKVIGTVVTVVGAMLMTLYKGQVISFFGSKYMHHPTNYVPENNTDSGEKDWFKGSVLLVLATLSWASSSFRQAVTLRKYTVQLSLTALVCALGITYYVQGIVMQKKGPVFVTAFSPLMMIIVAIMGAFILAEKIYLGGVIRAIVIVMGLHSFRLEL</sequence>
<evidence type="ECO:0000313" key="8">
    <source>
        <dbReference type="EMBL" id="RZB57887.1"/>
    </source>
</evidence>
<evidence type="ECO:0000313" key="9">
    <source>
        <dbReference type="Proteomes" id="UP000289340"/>
    </source>
</evidence>
<accession>A0A445G9M1</accession>
<dbReference type="PANTHER" id="PTHR31218">
    <property type="entry name" value="WAT1-RELATED PROTEIN"/>
    <property type="match status" value="1"/>
</dbReference>
<feature type="coiled-coil region" evidence="4">
    <location>
        <begin position="82"/>
        <end position="114"/>
    </location>
</feature>
<dbReference type="InterPro" id="IPR030184">
    <property type="entry name" value="WAT1-related"/>
</dbReference>
<keyword evidence="3 6" id="KW-0472">Membrane</keyword>
<keyword evidence="9" id="KW-1185">Reference proteome</keyword>
<evidence type="ECO:0000256" key="6">
    <source>
        <dbReference type="SAM" id="Phobius"/>
    </source>
</evidence>
<evidence type="ECO:0000259" key="7">
    <source>
        <dbReference type="Pfam" id="PF26133"/>
    </source>
</evidence>
<evidence type="ECO:0000256" key="1">
    <source>
        <dbReference type="ARBA" id="ARBA00022692"/>
    </source>
</evidence>
<keyword evidence="1 6" id="KW-0812">Transmembrane</keyword>
<feature type="transmembrane region" description="Helical" evidence="6">
    <location>
        <begin position="658"/>
        <end position="677"/>
    </location>
</feature>
<comment type="caution">
    <text evidence="8">The sequence shown here is derived from an EMBL/GenBank/DDBJ whole genome shotgun (WGS) entry which is preliminary data.</text>
</comment>
<feature type="region of interest" description="Disordered" evidence="5">
    <location>
        <begin position="29"/>
        <end position="59"/>
    </location>
</feature>
<keyword evidence="4" id="KW-0175">Coiled coil</keyword>
<dbReference type="SUPFAM" id="SSF54001">
    <property type="entry name" value="Cysteine proteinases"/>
    <property type="match status" value="1"/>
</dbReference>
<feature type="domain" description="DUF8039" evidence="7">
    <location>
        <begin position="176"/>
        <end position="244"/>
    </location>
</feature>
<feature type="transmembrane region" description="Helical" evidence="6">
    <location>
        <begin position="506"/>
        <end position="535"/>
    </location>
</feature>
<feature type="transmembrane region" description="Helical" evidence="6">
    <location>
        <begin position="682"/>
        <end position="700"/>
    </location>
</feature>
<dbReference type="GO" id="GO:0022857">
    <property type="term" value="F:transmembrane transporter activity"/>
    <property type="evidence" value="ECO:0007669"/>
    <property type="project" value="InterPro"/>
</dbReference>
<feature type="transmembrane region" description="Helical" evidence="6">
    <location>
        <begin position="599"/>
        <end position="615"/>
    </location>
</feature>
<dbReference type="GO" id="GO:0016020">
    <property type="term" value="C:membrane"/>
    <property type="evidence" value="ECO:0007669"/>
    <property type="project" value="InterPro"/>
</dbReference>
<dbReference type="Pfam" id="PF26133">
    <property type="entry name" value="DUF8039"/>
    <property type="match status" value="1"/>
</dbReference>
<feature type="transmembrane region" description="Helical" evidence="6">
    <location>
        <begin position="627"/>
        <end position="646"/>
    </location>
</feature>
<name>A0A445G9M1_GLYSO</name>
<dbReference type="Proteomes" id="UP000289340">
    <property type="component" value="Chromosome 17"/>
</dbReference>